<dbReference type="AlphaFoldDB" id="A0A3S5ARB8"/>
<evidence type="ECO:0000256" key="1">
    <source>
        <dbReference type="SAM" id="MobiDB-lite"/>
    </source>
</evidence>
<feature type="non-terminal residue" evidence="2">
    <location>
        <position position="227"/>
    </location>
</feature>
<feature type="compositionally biased region" description="Polar residues" evidence="1">
    <location>
        <begin position="1"/>
        <end position="16"/>
    </location>
</feature>
<keyword evidence="3" id="KW-1185">Reference proteome</keyword>
<evidence type="ECO:0000313" key="2">
    <source>
        <dbReference type="EMBL" id="VEL30121.1"/>
    </source>
</evidence>
<comment type="caution">
    <text evidence="2">The sequence shown here is derived from an EMBL/GenBank/DDBJ whole genome shotgun (WGS) entry which is preliminary data.</text>
</comment>
<protein>
    <submittedName>
        <fullName evidence="2">Uncharacterized protein</fullName>
    </submittedName>
</protein>
<reference evidence="2" key="1">
    <citation type="submission" date="2018-11" db="EMBL/GenBank/DDBJ databases">
        <authorList>
            <consortium name="Pathogen Informatics"/>
        </authorList>
    </citation>
    <scope>NUCLEOTIDE SEQUENCE</scope>
</reference>
<dbReference type="Proteomes" id="UP000784294">
    <property type="component" value="Unassembled WGS sequence"/>
</dbReference>
<sequence length="227" mass="25129">MCLSEPTNQPLASIPSSHEPKPRKTLFNAPRQAQNTATLVTPDSEILAFLSTFQLSRIPSLCGIGTTKESNCVRENNLKLKCTDEQGTRELQHIAQAKDISNVDFSMTEYTKLFPNSEKSISGATNSKNLSDPKVSLSRSFDASSNIFDRSLAEKTIHKTTQTLEFNSESLLHSSKIWSDKLKNNDTVNISEYEVKVENPIVIGKHFPDKNAPPASQTQTVERGESS</sequence>
<gene>
    <name evidence="2" type="ORF">PXEA_LOCUS23561</name>
</gene>
<organism evidence="2 3">
    <name type="scientific">Protopolystoma xenopodis</name>
    <dbReference type="NCBI Taxonomy" id="117903"/>
    <lineage>
        <taxon>Eukaryota</taxon>
        <taxon>Metazoa</taxon>
        <taxon>Spiralia</taxon>
        <taxon>Lophotrochozoa</taxon>
        <taxon>Platyhelminthes</taxon>
        <taxon>Monogenea</taxon>
        <taxon>Polyopisthocotylea</taxon>
        <taxon>Polystomatidea</taxon>
        <taxon>Polystomatidae</taxon>
        <taxon>Protopolystoma</taxon>
    </lineage>
</organism>
<evidence type="ECO:0000313" key="3">
    <source>
        <dbReference type="Proteomes" id="UP000784294"/>
    </source>
</evidence>
<feature type="region of interest" description="Disordered" evidence="1">
    <location>
        <begin position="204"/>
        <end position="227"/>
    </location>
</feature>
<feature type="region of interest" description="Disordered" evidence="1">
    <location>
        <begin position="1"/>
        <end position="23"/>
    </location>
</feature>
<proteinExistence type="predicted"/>
<accession>A0A3S5ARB8</accession>
<name>A0A3S5ARB8_9PLAT</name>
<dbReference type="EMBL" id="CAAALY010109581">
    <property type="protein sequence ID" value="VEL30121.1"/>
    <property type="molecule type" value="Genomic_DNA"/>
</dbReference>